<comment type="caution">
    <text evidence="2">The sequence shown here is derived from an EMBL/GenBank/DDBJ whole genome shotgun (WGS) entry which is preliminary data.</text>
</comment>
<dbReference type="InterPro" id="IPR036691">
    <property type="entry name" value="Endo/exonu/phosph_ase_sf"/>
</dbReference>
<feature type="domain" description="Endonuclease/exonuclease/phosphatase" evidence="1">
    <location>
        <begin position="64"/>
        <end position="319"/>
    </location>
</feature>
<dbReference type="AlphaFoldDB" id="A0A9W7FGX6"/>
<protein>
    <recommendedName>
        <fullName evidence="1">Endonuclease/exonuclease/phosphatase domain-containing protein</fullName>
    </recommendedName>
</protein>
<evidence type="ECO:0000259" key="1">
    <source>
        <dbReference type="Pfam" id="PF03372"/>
    </source>
</evidence>
<proteinExistence type="predicted"/>
<sequence>MKFFFFHVALATATVLPPLCTPPSNPDVDDIHIDCKIDTNMDNSQELTQIPLFKGDLLTVLEYNIDRNGAGGDGSREAGMDAIVNLLSDSAVLPNFDVLLLSEVARGCDSWAGGSNGAAVIADHFEGLTNEKYYYAYSVEYVEVGSSSEGGECTIGNAIVSRYPLNDLNQVTYESQCCRYGGRWGGRSAVAASVDLGGSSSGGLVVVSTHLESGQSDIKSVLNGTYVREKQASEITALFPPAGDALTLIGGDFNSPLRSIDPTRLSFEYHLYHDSHDTMKWRERNTCPDGAIAQYAKALTLDFIYTSDKGRVKEVGICDDEEKCNGWSDHVPIFAKYSW</sequence>
<keyword evidence="3" id="KW-1185">Reference proteome</keyword>
<gene>
    <name evidence="2" type="ORF">TrRE_jg8574</name>
</gene>
<accession>A0A9W7FGX6</accession>
<dbReference type="GO" id="GO:0003824">
    <property type="term" value="F:catalytic activity"/>
    <property type="evidence" value="ECO:0007669"/>
    <property type="project" value="InterPro"/>
</dbReference>
<dbReference type="OrthoDB" id="195344at2759"/>
<reference evidence="2" key="1">
    <citation type="submission" date="2022-07" db="EMBL/GenBank/DDBJ databases">
        <title>Genome analysis of Parmales, a sister group of diatoms, reveals the evolutionary specialization of diatoms from phago-mixotrophs to photoautotrophs.</title>
        <authorList>
            <person name="Ban H."/>
            <person name="Sato S."/>
            <person name="Yoshikawa S."/>
            <person name="Kazumasa Y."/>
            <person name="Nakamura Y."/>
            <person name="Ichinomiya M."/>
            <person name="Saitoh K."/>
            <person name="Sato N."/>
            <person name="Blanc-Mathieu R."/>
            <person name="Endo H."/>
            <person name="Kuwata A."/>
            <person name="Ogata H."/>
        </authorList>
    </citation>
    <scope>NUCLEOTIDE SEQUENCE</scope>
</reference>
<dbReference type="SUPFAM" id="SSF56219">
    <property type="entry name" value="DNase I-like"/>
    <property type="match status" value="1"/>
</dbReference>
<organism evidence="2 3">
    <name type="scientific">Triparma retinervis</name>
    <dbReference type="NCBI Taxonomy" id="2557542"/>
    <lineage>
        <taxon>Eukaryota</taxon>
        <taxon>Sar</taxon>
        <taxon>Stramenopiles</taxon>
        <taxon>Ochrophyta</taxon>
        <taxon>Bolidophyceae</taxon>
        <taxon>Parmales</taxon>
        <taxon>Triparmaceae</taxon>
        <taxon>Triparma</taxon>
    </lineage>
</organism>
<dbReference type="EMBL" id="BRXZ01000462">
    <property type="protein sequence ID" value="GMI12159.1"/>
    <property type="molecule type" value="Genomic_DNA"/>
</dbReference>
<dbReference type="Pfam" id="PF03372">
    <property type="entry name" value="Exo_endo_phos"/>
    <property type="match status" value="1"/>
</dbReference>
<evidence type="ECO:0000313" key="3">
    <source>
        <dbReference type="Proteomes" id="UP001165082"/>
    </source>
</evidence>
<dbReference type="Proteomes" id="UP001165082">
    <property type="component" value="Unassembled WGS sequence"/>
</dbReference>
<evidence type="ECO:0000313" key="2">
    <source>
        <dbReference type="EMBL" id="GMI12159.1"/>
    </source>
</evidence>
<dbReference type="InterPro" id="IPR005135">
    <property type="entry name" value="Endo/exonuclease/phosphatase"/>
</dbReference>
<name>A0A9W7FGX6_9STRA</name>
<dbReference type="Gene3D" id="3.60.10.10">
    <property type="entry name" value="Endonuclease/exonuclease/phosphatase"/>
    <property type="match status" value="1"/>
</dbReference>